<reference evidence="2 3" key="1">
    <citation type="submission" date="2023-07" db="EMBL/GenBank/DDBJ databases">
        <title>Sequencing the genomes of 1000 actinobacteria strains.</title>
        <authorList>
            <person name="Klenk H.-P."/>
        </authorList>
    </citation>
    <scope>NUCLEOTIDE SEQUENCE [LARGE SCALE GENOMIC DNA]</scope>
    <source>
        <strain evidence="2 3">DSM 14555</strain>
    </source>
</reference>
<sequence>MSTSLARRFKFDVSADGSTWLPFNGMNDFNPQENPTYQSTAAYDTDGYDSFEKTLTAWQVTVKAFRRLNAGVFDPGQELVRNAQFKFGEAARLYVRWYDRNGAPEAKSGRALVEWNQSKTGVADVEEVTATFKGDGSLTAITNPWAAPAVPVIVSADPSGVAAGGQVKITGSGFTGTVSTTGVKFGATNASTWTFVSDSVIVATVPAGSAGSAPIVVTNAAGASTAFPYTRGA</sequence>
<gene>
    <name evidence="2" type="ORF">JOE69_001157</name>
</gene>
<dbReference type="InterPro" id="IPR013783">
    <property type="entry name" value="Ig-like_fold"/>
</dbReference>
<name>A0ABU1J9U6_9MICC</name>
<dbReference type="Pfam" id="PF01833">
    <property type="entry name" value="TIG"/>
    <property type="match status" value="1"/>
</dbReference>
<dbReference type="NCBIfam" id="NF047353">
    <property type="entry name" value="tube_lmo2291"/>
    <property type="match status" value="1"/>
</dbReference>
<feature type="domain" description="IPT/TIG" evidence="1">
    <location>
        <begin position="151"/>
        <end position="224"/>
    </location>
</feature>
<organism evidence="2 3">
    <name type="scientific">Arthrobacter russicus</name>
    <dbReference type="NCBI Taxonomy" id="172040"/>
    <lineage>
        <taxon>Bacteria</taxon>
        <taxon>Bacillati</taxon>
        <taxon>Actinomycetota</taxon>
        <taxon>Actinomycetes</taxon>
        <taxon>Micrococcales</taxon>
        <taxon>Micrococcaceae</taxon>
        <taxon>Arthrobacter</taxon>
    </lineage>
</organism>
<dbReference type="RefSeq" id="WP_309796856.1">
    <property type="nucleotide sequence ID" value="NZ_BAAAHY010000013.1"/>
</dbReference>
<evidence type="ECO:0000259" key="1">
    <source>
        <dbReference type="Pfam" id="PF01833"/>
    </source>
</evidence>
<comment type="caution">
    <text evidence="2">The sequence shown here is derived from an EMBL/GenBank/DDBJ whole genome shotgun (WGS) entry which is preliminary data.</text>
</comment>
<dbReference type="Proteomes" id="UP001185069">
    <property type="component" value="Unassembled WGS sequence"/>
</dbReference>
<protein>
    <recommendedName>
        <fullName evidence="1">IPT/TIG domain-containing protein</fullName>
    </recommendedName>
</protein>
<dbReference type="SUPFAM" id="SSF81296">
    <property type="entry name" value="E set domains"/>
    <property type="match status" value="1"/>
</dbReference>
<dbReference type="EMBL" id="JAVDQF010000001">
    <property type="protein sequence ID" value="MDR6268919.1"/>
    <property type="molecule type" value="Genomic_DNA"/>
</dbReference>
<evidence type="ECO:0000313" key="2">
    <source>
        <dbReference type="EMBL" id="MDR6268919.1"/>
    </source>
</evidence>
<dbReference type="Gene3D" id="2.60.40.10">
    <property type="entry name" value="Immunoglobulins"/>
    <property type="match status" value="1"/>
</dbReference>
<proteinExistence type="predicted"/>
<accession>A0ABU1J9U6</accession>
<dbReference type="InterPro" id="IPR014756">
    <property type="entry name" value="Ig_E-set"/>
</dbReference>
<evidence type="ECO:0000313" key="3">
    <source>
        <dbReference type="Proteomes" id="UP001185069"/>
    </source>
</evidence>
<dbReference type="InterPro" id="IPR002909">
    <property type="entry name" value="IPT_dom"/>
</dbReference>
<keyword evidence="3" id="KW-1185">Reference proteome</keyword>